<dbReference type="SUPFAM" id="SSF56747">
    <property type="entry name" value="Prim-pol domain"/>
    <property type="match status" value="1"/>
</dbReference>
<sequence>MDEETLQFFDSWLKVYYKKLFPVETFCKWLSYKCESDTLLRREFSFTLAGDIYLRYQSFKDANELRQELVKTCPHKIDIGAVYSASPKIYRSMMSSSYKPLWKELVFDIDLTDYDDIRFCCGSNSESGKAMCDLCWQLAQSAVIALDRALREDFGFSKLMWVYSGRRGVHCWVCDQAARTLDASARTAVAEYLSVVKPMTSRKTLTSNKPLHPSIEAAFEKLYPRFLRYIKTKNGQNFFAREAGVDYFLKMLPSSEMSNEIETLKREFLNDEVSNSSDDVSTKRWNTIKVFLKENKRENLMKEIVLQLTYPRLDVHVSTGVNHLLKSPFAIHPKTGFICVPFDPNTCCDFFPCNVPTISKIMKELELSANNDNTHLLPYKRTSLKPFIERFEKFVSSLESIEDDCKGPTQSQSLAF</sequence>
<keyword evidence="12" id="KW-1185">Reference proteome</keyword>
<dbReference type="NCBIfam" id="TIGR00335">
    <property type="entry name" value="primase_sml"/>
    <property type="match status" value="1"/>
</dbReference>
<dbReference type="CDD" id="cd04860">
    <property type="entry name" value="AE_Prim_S"/>
    <property type="match status" value="1"/>
</dbReference>
<keyword evidence="5" id="KW-0548">Nucleotidyltransferase</keyword>
<dbReference type="GO" id="GO:0005658">
    <property type="term" value="C:alpha DNA polymerase:primase complex"/>
    <property type="evidence" value="ECO:0007669"/>
    <property type="project" value="UniProtKB-ARBA"/>
</dbReference>
<keyword evidence="8" id="KW-0862">Zinc</keyword>
<name>A0ABD2Q837_9PLAT</name>
<evidence type="ECO:0000256" key="3">
    <source>
        <dbReference type="ARBA" id="ARBA00022515"/>
    </source>
</evidence>
<evidence type="ECO:0000256" key="4">
    <source>
        <dbReference type="ARBA" id="ARBA00022679"/>
    </source>
</evidence>
<reference evidence="11 12" key="1">
    <citation type="submission" date="2024-11" db="EMBL/GenBank/DDBJ databases">
        <title>Adaptive evolution of stress response genes in parasites aligns with host niche diversity.</title>
        <authorList>
            <person name="Hahn C."/>
            <person name="Resl P."/>
        </authorList>
    </citation>
    <scope>NUCLEOTIDE SEQUENCE [LARGE SCALE GENOMIC DNA]</scope>
    <source>
        <strain evidence="11">EGGRZ-B1_66</strain>
        <tissue evidence="11">Body</tissue>
    </source>
</reference>
<dbReference type="GO" id="GO:0006269">
    <property type="term" value="P:DNA replication, synthesis of primer"/>
    <property type="evidence" value="ECO:0007669"/>
    <property type="project" value="UniProtKB-KW"/>
</dbReference>
<dbReference type="Pfam" id="PF01896">
    <property type="entry name" value="DNA_primase_S"/>
    <property type="match status" value="1"/>
</dbReference>
<keyword evidence="3 10" id="KW-0639">Primosome</keyword>
<evidence type="ECO:0000256" key="10">
    <source>
        <dbReference type="RuleBase" id="RU003514"/>
    </source>
</evidence>
<keyword evidence="9" id="KW-0804">Transcription</keyword>
<comment type="caution">
    <text evidence="11">The sequence shown here is derived from an EMBL/GenBank/DDBJ whole genome shotgun (WGS) entry which is preliminary data.</text>
</comment>
<comment type="similarity">
    <text evidence="1 10">Belongs to the eukaryotic-type primase small subunit family.</text>
</comment>
<dbReference type="InterPro" id="IPR002755">
    <property type="entry name" value="DNA_primase_S"/>
</dbReference>
<evidence type="ECO:0000313" key="11">
    <source>
        <dbReference type="EMBL" id="KAL3315728.1"/>
    </source>
</evidence>
<organism evidence="11 12">
    <name type="scientific">Cichlidogyrus casuarinus</name>
    <dbReference type="NCBI Taxonomy" id="1844966"/>
    <lineage>
        <taxon>Eukaryota</taxon>
        <taxon>Metazoa</taxon>
        <taxon>Spiralia</taxon>
        <taxon>Lophotrochozoa</taxon>
        <taxon>Platyhelminthes</taxon>
        <taxon>Monogenea</taxon>
        <taxon>Monopisthocotylea</taxon>
        <taxon>Dactylogyridea</taxon>
        <taxon>Ancyrocephalidae</taxon>
        <taxon>Cichlidogyrus</taxon>
    </lineage>
</organism>
<proteinExistence type="inferred from homology"/>
<keyword evidence="4 10" id="KW-0808">Transferase</keyword>
<evidence type="ECO:0000313" key="12">
    <source>
        <dbReference type="Proteomes" id="UP001626550"/>
    </source>
</evidence>
<protein>
    <recommendedName>
        <fullName evidence="10">DNA primase</fullName>
        <ecNumber evidence="10">2.7.7.-</ecNumber>
    </recommendedName>
</protein>
<keyword evidence="2 10" id="KW-0240">DNA-directed RNA polymerase</keyword>
<dbReference type="EC" id="2.7.7.-" evidence="10"/>
<dbReference type="EMBL" id="JBJKFK010000679">
    <property type="protein sequence ID" value="KAL3315728.1"/>
    <property type="molecule type" value="Genomic_DNA"/>
</dbReference>
<evidence type="ECO:0000256" key="7">
    <source>
        <dbReference type="ARBA" id="ARBA00022723"/>
    </source>
</evidence>
<evidence type="ECO:0000256" key="9">
    <source>
        <dbReference type="ARBA" id="ARBA00023163"/>
    </source>
</evidence>
<dbReference type="AlphaFoldDB" id="A0ABD2Q837"/>
<accession>A0ABD2Q837</accession>
<dbReference type="GO" id="GO:0046872">
    <property type="term" value="F:metal ion binding"/>
    <property type="evidence" value="ECO:0007669"/>
    <property type="project" value="UniProtKB-KW"/>
</dbReference>
<evidence type="ECO:0000256" key="6">
    <source>
        <dbReference type="ARBA" id="ARBA00022705"/>
    </source>
</evidence>
<dbReference type="Gene3D" id="3.90.920.10">
    <property type="entry name" value="DNA primase, PRIM domain"/>
    <property type="match status" value="1"/>
</dbReference>
<evidence type="ECO:0000256" key="1">
    <source>
        <dbReference type="ARBA" id="ARBA00009762"/>
    </source>
</evidence>
<dbReference type="GO" id="GO:0003899">
    <property type="term" value="F:DNA-directed RNA polymerase activity"/>
    <property type="evidence" value="ECO:0007669"/>
    <property type="project" value="UniProtKB-ARBA"/>
</dbReference>
<evidence type="ECO:0000256" key="2">
    <source>
        <dbReference type="ARBA" id="ARBA00022478"/>
    </source>
</evidence>
<keyword evidence="6 10" id="KW-0235">DNA replication</keyword>
<dbReference type="FunFam" id="3.90.920.10:FF:000003">
    <property type="entry name" value="DNA primase"/>
    <property type="match status" value="1"/>
</dbReference>
<dbReference type="Proteomes" id="UP001626550">
    <property type="component" value="Unassembled WGS sequence"/>
</dbReference>
<evidence type="ECO:0000256" key="8">
    <source>
        <dbReference type="ARBA" id="ARBA00022833"/>
    </source>
</evidence>
<evidence type="ECO:0000256" key="5">
    <source>
        <dbReference type="ARBA" id="ARBA00022695"/>
    </source>
</evidence>
<dbReference type="PANTHER" id="PTHR10536">
    <property type="entry name" value="DNA PRIMASE SMALL SUBUNIT"/>
    <property type="match status" value="1"/>
</dbReference>
<keyword evidence="7" id="KW-0479">Metal-binding</keyword>
<dbReference type="InterPro" id="IPR014052">
    <property type="entry name" value="DNA_primase_ssu_euk/arc"/>
</dbReference>
<gene>
    <name evidence="11" type="primary">PRIM1</name>
    <name evidence="11" type="ORF">Ciccas_005638</name>
</gene>